<proteinExistence type="predicted"/>
<evidence type="ECO:0000313" key="1">
    <source>
        <dbReference type="EMBL" id="GAB1309952.1"/>
    </source>
</evidence>
<evidence type="ECO:0000313" key="2">
    <source>
        <dbReference type="Proteomes" id="UP001628179"/>
    </source>
</evidence>
<sequence length="88" mass="9966">MLTTRIHAYWYAADPYAARDAPEIQIPCQIAAFERKFADSRRWNPEFGNVPSEIHTAALERMCVNVLREVEARLLSSEREAVTTGSLG</sequence>
<dbReference type="RefSeq" id="XP_070911685.1">
    <property type="nucleotide sequence ID" value="XM_071055584.1"/>
</dbReference>
<organism evidence="1 2">
    <name type="scientific">Madurella fahalii</name>
    <dbReference type="NCBI Taxonomy" id="1157608"/>
    <lineage>
        <taxon>Eukaryota</taxon>
        <taxon>Fungi</taxon>
        <taxon>Dikarya</taxon>
        <taxon>Ascomycota</taxon>
        <taxon>Pezizomycotina</taxon>
        <taxon>Sordariomycetes</taxon>
        <taxon>Sordariomycetidae</taxon>
        <taxon>Sordariales</taxon>
        <taxon>Sordariales incertae sedis</taxon>
        <taxon>Madurella</taxon>
    </lineage>
</organism>
<comment type="caution">
    <text evidence="1">The sequence shown here is derived from an EMBL/GenBank/DDBJ whole genome shotgun (WGS) entry which is preliminary data.</text>
</comment>
<protein>
    <submittedName>
        <fullName evidence="1">Uncharacterized protein</fullName>
    </submittedName>
</protein>
<dbReference type="GeneID" id="98170907"/>
<dbReference type="EMBL" id="BAAFSV010000001">
    <property type="protein sequence ID" value="GAB1309952.1"/>
    <property type="molecule type" value="Genomic_DNA"/>
</dbReference>
<name>A0ABQ0FWR6_9PEZI</name>
<keyword evidence="2" id="KW-1185">Reference proteome</keyword>
<reference evidence="1 2" key="1">
    <citation type="submission" date="2024-09" db="EMBL/GenBank/DDBJ databases">
        <title>Itraconazole resistance in Madurella fahalii resulting from another homologue of gene encoding cytochrome P450 14-alpha sterol demethylase (CYP51).</title>
        <authorList>
            <person name="Yoshioka I."/>
            <person name="Fahal A.H."/>
            <person name="Kaneko S."/>
            <person name="Yaguchi T."/>
        </authorList>
    </citation>
    <scope>NUCLEOTIDE SEQUENCE [LARGE SCALE GENOMIC DNA]</scope>
    <source>
        <strain evidence="1 2">IFM 68171</strain>
    </source>
</reference>
<dbReference type="Proteomes" id="UP001628179">
    <property type="component" value="Unassembled WGS sequence"/>
</dbReference>
<accession>A0ABQ0FWR6</accession>
<gene>
    <name evidence="1" type="ORF">MFIFM68171_00162</name>
</gene>